<dbReference type="Proteomes" id="UP000823941">
    <property type="component" value="Chromosome 31"/>
</dbReference>
<feature type="region of interest" description="Disordered" evidence="1">
    <location>
        <begin position="223"/>
        <end position="242"/>
    </location>
</feature>
<comment type="caution">
    <text evidence="3">The sequence shown here is derived from an EMBL/GenBank/DDBJ whole genome shotgun (WGS) entry which is preliminary data.</text>
</comment>
<proteinExistence type="predicted"/>
<name>A0ABQ7PQ69_PLUXY</name>
<gene>
    <name evidence="3" type="ORF">JYU34_022081</name>
</gene>
<evidence type="ECO:0000313" key="3">
    <source>
        <dbReference type="EMBL" id="KAG7295126.1"/>
    </source>
</evidence>
<feature type="chain" id="PRO_5046340822" evidence="2">
    <location>
        <begin position="21"/>
        <end position="793"/>
    </location>
</feature>
<dbReference type="EMBL" id="JAHIBW010000031">
    <property type="protein sequence ID" value="KAG7295126.1"/>
    <property type="molecule type" value="Genomic_DNA"/>
</dbReference>
<organism evidence="3 4">
    <name type="scientific">Plutella xylostella</name>
    <name type="common">Diamondback moth</name>
    <name type="synonym">Plutella maculipennis</name>
    <dbReference type="NCBI Taxonomy" id="51655"/>
    <lineage>
        <taxon>Eukaryota</taxon>
        <taxon>Metazoa</taxon>
        <taxon>Ecdysozoa</taxon>
        <taxon>Arthropoda</taxon>
        <taxon>Hexapoda</taxon>
        <taxon>Insecta</taxon>
        <taxon>Pterygota</taxon>
        <taxon>Neoptera</taxon>
        <taxon>Endopterygota</taxon>
        <taxon>Lepidoptera</taxon>
        <taxon>Glossata</taxon>
        <taxon>Ditrysia</taxon>
        <taxon>Yponomeutoidea</taxon>
        <taxon>Plutellidae</taxon>
        <taxon>Plutella</taxon>
    </lineage>
</organism>
<feature type="region of interest" description="Disordered" evidence="1">
    <location>
        <begin position="304"/>
        <end position="347"/>
    </location>
</feature>
<reference evidence="3 4" key="1">
    <citation type="submission" date="2021-06" db="EMBL/GenBank/DDBJ databases">
        <title>A haploid diamondback moth (Plutella xylostella L.) genome assembly resolves 31 chromosomes and identifies a diamide resistance mutation.</title>
        <authorList>
            <person name="Ward C.M."/>
            <person name="Perry K.D."/>
            <person name="Baker G."/>
            <person name="Powis K."/>
            <person name="Heckel D.G."/>
            <person name="Baxter S.W."/>
        </authorList>
    </citation>
    <scope>NUCLEOTIDE SEQUENCE [LARGE SCALE GENOMIC DNA]</scope>
    <source>
        <strain evidence="3 4">LV</strain>
        <tissue evidence="3">Single pupa</tissue>
    </source>
</reference>
<evidence type="ECO:0000256" key="2">
    <source>
        <dbReference type="SAM" id="SignalP"/>
    </source>
</evidence>
<protein>
    <submittedName>
        <fullName evidence="3">Uncharacterized protein</fullName>
    </submittedName>
</protein>
<keyword evidence="2" id="KW-0732">Signal</keyword>
<accession>A0ABQ7PQ69</accession>
<sequence length="793" mass="91101">MQPVEVIEIFLLFLVGSAICRSSGRVSYGKRQRWQKYTTFPLPYHSQGPTTDYLLDNQMRNLILLDNDNTELRQTKPLALLNYLTGSIDPDYVTKKNTKININVVLVNEGKPDNSLRVLGDFVKAVSYCLSQILNNVEVDAELIAMFENKLGVGNETETLKTVTDHYNPSTTEKSTSTTNTGTLKTTNYTSTTDNLTTTDNTRTNNTQIITIDAFNTIENQTTVDNARTNGSSTTDNPSTTDNTITNVDKILTTNNFTTTENPSTTTNNKETAVYPSTAEGLSTNEFIVYPNTNNNPITSEFASTTSDYPRTTRTLRSTNSPNTKNNLRTENKRATKHKGTANKLRTTDNPSVTLEVCNPLDPWCLYRLDYLKDVLDVIEKDPRNANKIARPSKENSLSWLLDAVQKIEDSFVNIGRTGIFQVIHEHLTGNVNNLKQEVTSKLEHLIQRIHRNENMTARSMSLHYRYDAPTPIDTDEAKLREYALNGYLSDTREAVNDILKLTQAQLGNDLVFELDNTHYWKIICQYMWNFNVKVKPDLNNSLSRDFTNLWRKVSETLLTFLYTVRPLDVLPELVLEHQRFLNLHHQWEALRTALRATLSRPYYNMKLDIYWLRCLDHDLSSNAFSDSALPRQEPLVLNAVESPLWLELKRSIVNILRIGRQEFQDTFGLSLFSIKYWSVLMNEAILILDDFKPSVHGDSELIRLNWMELADRLMWLMHRMHPVRSSDEKVTYLRGVWNKMYFDVLENLLAVSRTAGSDLRHNKKWMVKVNAGWRNHFQRHPPSYVEKLVSLL</sequence>
<feature type="signal peptide" evidence="2">
    <location>
        <begin position="1"/>
        <end position="20"/>
    </location>
</feature>
<feature type="compositionally biased region" description="Polar residues" evidence="1">
    <location>
        <begin position="304"/>
        <end position="327"/>
    </location>
</feature>
<feature type="compositionally biased region" description="Low complexity" evidence="1">
    <location>
        <begin position="229"/>
        <end position="242"/>
    </location>
</feature>
<evidence type="ECO:0000256" key="1">
    <source>
        <dbReference type="SAM" id="MobiDB-lite"/>
    </source>
</evidence>
<evidence type="ECO:0000313" key="4">
    <source>
        <dbReference type="Proteomes" id="UP000823941"/>
    </source>
</evidence>
<keyword evidence="4" id="KW-1185">Reference proteome</keyword>